<dbReference type="Pfam" id="PF05345">
    <property type="entry name" value="He_PIG"/>
    <property type="match status" value="1"/>
</dbReference>
<dbReference type="Gene3D" id="2.60.40.10">
    <property type="entry name" value="Immunoglobulins"/>
    <property type="match status" value="1"/>
</dbReference>
<reference evidence="1" key="1">
    <citation type="submission" date="2018-05" db="EMBL/GenBank/DDBJ databases">
        <authorList>
            <person name="Lanie J.A."/>
            <person name="Ng W.-L."/>
            <person name="Kazmierczak K.M."/>
            <person name="Andrzejewski T.M."/>
            <person name="Davidsen T.M."/>
            <person name="Wayne K.J."/>
            <person name="Tettelin H."/>
            <person name="Glass J.I."/>
            <person name="Rusch D."/>
            <person name="Podicherti R."/>
            <person name="Tsui H.-C.T."/>
            <person name="Winkler M.E."/>
        </authorList>
    </citation>
    <scope>NUCLEOTIDE SEQUENCE</scope>
</reference>
<sequence length="233" mass="24625">TPSAVGTYEAILSITNALSSEIRELTITVNDYSSFDYAMDVTPVYTGGTLANQKILVPLSESNATLHALGFRYNQLKSDGADLRFLSPSGKELAYEIQQWNPLGESSARVNLPTLASGDKVIMRWGNSYVSAPSYSMSGTDWSGNVAFSNFQGPPTPVSPLELHGKVGSALSHNLEYRGSQPMSYSAVGLPPGLDINVVSGEISGTPVTAGETQFTVTVTGQNAAGNPKSDVL</sequence>
<evidence type="ECO:0000313" key="1">
    <source>
        <dbReference type="EMBL" id="SVE49903.1"/>
    </source>
</evidence>
<dbReference type="AlphaFoldDB" id="A0A383E095"/>
<gene>
    <name evidence="1" type="ORF">METZ01_LOCUS502757</name>
</gene>
<feature type="non-terminal residue" evidence="1">
    <location>
        <position position="233"/>
    </location>
</feature>
<name>A0A383E095_9ZZZZ</name>
<dbReference type="SUPFAM" id="SSF49313">
    <property type="entry name" value="Cadherin-like"/>
    <property type="match status" value="1"/>
</dbReference>
<protein>
    <recommendedName>
        <fullName evidence="2">Dystroglycan-type cadherin-like domain-containing protein</fullName>
    </recommendedName>
</protein>
<dbReference type="GO" id="GO:0005509">
    <property type="term" value="F:calcium ion binding"/>
    <property type="evidence" value="ECO:0007669"/>
    <property type="project" value="InterPro"/>
</dbReference>
<dbReference type="InterPro" id="IPR015919">
    <property type="entry name" value="Cadherin-like_sf"/>
</dbReference>
<proteinExistence type="predicted"/>
<organism evidence="1">
    <name type="scientific">marine metagenome</name>
    <dbReference type="NCBI Taxonomy" id="408172"/>
    <lineage>
        <taxon>unclassified sequences</taxon>
        <taxon>metagenomes</taxon>
        <taxon>ecological metagenomes</taxon>
    </lineage>
</organism>
<evidence type="ECO:0008006" key="2">
    <source>
        <dbReference type="Google" id="ProtNLM"/>
    </source>
</evidence>
<dbReference type="GO" id="GO:0016020">
    <property type="term" value="C:membrane"/>
    <property type="evidence" value="ECO:0007669"/>
    <property type="project" value="InterPro"/>
</dbReference>
<dbReference type="EMBL" id="UINC01221528">
    <property type="protein sequence ID" value="SVE49903.1"/>
    <property type="molecule type" value="Genomic_DNA"/>
</dbReference>
<dbReference type="InterPro" id="IPR013783">
    <property type="entry name" value="Ig-like_fold"/>
</dbReference>
<feature type="non-terminal residue" evidence="1">
    <location>
        <position position="1"/>
    </location>
</feature>
<accession>A0A383E095</accession>